<protein>
    <submittedName>
        <fullName evidence="2">Glycosyltransferase family 4 protein</fullName>
    </submittedName>
</protein>
<dbReference type="Pfam" id="PF13692">
    <property type="entry name" value="Glyco_trans_1_4"/>
    <property type="match status" value="1"/>
</dbReference>
<dbReference type="PANTHER" id="PTHR46401:SF2">
    <property type="entry name" value="GLYCOSYLTRANSFERASE WBBK-RELATED"/>
    <property type="match status" value="1"/>
</dbReference>
<evidence type="ECO:0000313" key="3">
    <source>
        <dbReference type="Proteomes" id="UP001139354"/>
    </source>
</evidence>
<dbReference type="SUPFAM" id="SSF53756">
    <property type="entry name" value="UDP-Glycosyltransferase/glycogen phosphorylase"/>
    <property type="match status" value="1"/>
</dbReference>
<dbReference type="RefSeq" id="WP_229384984.1">
    <property type="nucleotide sequence ID" value="NZ_JAGTTN010000004.1"/>
</dbReference>
<dbReference type="EMBL" id="JAGTTN010000004">
    <property type="protein sequence ID" value="MCC2033016.1"/>
    <property type="molecule type" value="Genomic_DNA"/>
</dbReference>
<reference evidence="2" key="1">
    <citation type="submission" date="2021-04" db="EMBL/GenBank/DDBJ databases">
        <title>Microbacterium tenobrionis sp. nov. and Microbacterium allomyrinae sp. nov., isolated from larvae of Tenobrio molitor and Allomyrina dichotoma, respectively.</title>
        <authorList>
            <person name="Lee S.D."/>
        </authorList>
    </citation>
    <scope>NUCLEOTIDE SEQUENCE</scope>
    <source>
        <strain evidence="2">BWT-G7</strain>
    </source>
</reference>
<evidence type="ECO:0000256" key="1">
    <source>
        <dbReference type="ARBA" id="ARBA00022679"/>
    </source>
</evidence>
<evidence type="ECO:0000313" key="2">
    <source>
        <dbReference type="EMBL" id="MCC2033016.1"/>
    </source>
</evidence>
<comment type="caution">
    <text evidence="2">The sequence shown here is derived from an EMBL/GenBank/DDBJ whole genome shotgun (WGS) entry which is preliminary data.</text>
</comment>
<dbReference type="PANTHER" id="PTHR46401">
    <property type="entry name" value="GLYCOSYLTRANSFERASE WBBK-RELATED"/>
    <property type="match status" value="1"/>
</dbReference>
<sequence length="402" mass="42320">MAFEGGVGRDAGVRIAVLHAGGDPRSSELWSGTPRGLIDGLEAYGCAVVALRAPRAGRVTRIAAHGTAAATGSAGRFRGIVADRGAIARHARTRGFARSLVGAGRLDGVVVMGSDALDVGALVTAQPAPVMTYDDSTLAQMWRHPSSDPRLMRFPSRRVEEWIATQRRSSLAASGVAVCSEWAADSFVHDYGVPRERVHVVGIGHRPRILRESPTAAADPAFLFVGVDWERKNGAAVVGAFRAVRAAHPTATLHVVGDHPQFAEAGVVGHGMLRRDDPGQQRLLDELYASSTAFVLPSRFEPFGIVYLEAASAGLPIVATREGGAAAVLGGGAIAVDPGDRGQIERAMQTLCDPVEARRRGGSARTAARESTWEHVAERLVDAMRVAAERDAGISRSSAGRG</sequence>
<dbReference type="Proteomes" id="UP001139354">
    <property type="component" value="Unassembled WGS sequence"/>
</dbReference>
<keyword evidence="3" id="KW-1185">Reference proteome</keyword>
<dbReference type="CDD" id="cd03801">
    <property type="entry name" value="GT4_PimA-like"/>
    <property type="match status" value="1"/>
</dbReference>
<keyword evidence="1" id="KW-0808">Transferase</keyword>
<dbReference type="AlphaFoldDB" id="A0A9X1LWC0"/>
<proteinExistence type="predicted"/>
<dbReference type="GO" id="GO:0016757">
    <property type="term" value="F:glycosyltransferase activity"/>
    <property type="evidence" value="ECO:0007669"/>
    <property type="project" value="TreeGrafter"/>
</dbReference>
<accession>A0A9X1LWC0</accession>
<dbReference type="GO" id="GO:0009103">
    <property type="term" value="P:lipopolysaccharide biosynthetic process"/>
    <property type="evidence" value="ECO:0007669"/>
    <property type="project" value="TreeGrafter"/>
</dbReference>
<name>A0A9X1LWC0_9MICO</name>
<dbReference type="Gene3D" id="3.40.50.2000">
    <property type="entry name" value="Glycogen Phosphorylase B"/>
    <property type="match status" value="1"/>
</dbReference>
<organism evidence="2 3">
    <name type="scientific">Microbacterium allomyrinae</name>
    <dbReference type="NCBI Taxonomy" id="2830666"/>
    <lineage>
        <taxon>Bacteria</taxon>
        <taxon>Bacillati</taxon>
        <taxon>Actinomycetota</taxon>
        <taxon>Actinomycetes</taxon>
        <taxon>Micrococcales</taxon>
        <taxon>Microbacteriaceae</taxon>
        <taxon>Microbacterium</taxon>
    </lineage>
</organism>
<gene>
    <name evidence="2" type="ORF">KEC57_12580</name>
</gene>